<keyword evidence="3" id="KW-1185">Reference proteome</keyword>
<name>A0ABR3F8F6_9AGAR</name>
<gene>
    <name evidence="2" type="ORF">V5O48_010400</name>
</gene>
<reference evidence="2 3" key="1">
    <citation type="submission" date="2024-02" db="EMBL/GenBank/DDBJ databases">
        <title>A draft genome for the cacao thread blight pathogen Marasmius crinis-equi.</title>
        <authorList>
            <person name="Cohen S.P."/>
            <person name="Baruah I.K."/>
            <person name="Amoako-Attah I."/>
            <person name="Bukari Y."/>
            <person name="Meinhardt L.W."/>
            <person name="Bailey B.A."/>
        </authorList>
    </citation>
    <scope>NUCLEOTIDE SEQUENCE [LARGE SCALE GENOMIC DNA]</scope>
    <source>
        <strain evidence="2 3">GH-76</strain>
    </source>
</reference>
<dbReference type="PANTHER" id="PTHR43130">
    <property type="entry name" value="ARAC-FAMILY TRANSCRIPTIONAL REGULATOR"/>
    <property type="match status" value="1"/>
</dbReference>
<dbReference type="Gene3D" id="3.40.50.880">
    <property type="match status" value="1"/>
</dbReference>
<feature type="domain" description="DJ-1/PfpI" evidence="1">
    <location>
        <begin position="132"/>
        <end position="281"/>
    </location>
</feature>
<dbReference type="PANTHER" id="PTHR43130:SF15">
    <property type="entry name" value="THIJ_PFPI FAMILY PROTEIN (AFU_ORTHOLOGUE AFUA_5G14240)"/>
    <property type="match status" value="1"/>
</dbReference>
<dbReference type="Proteomes" id="UP001465976">
    <property type="component" value="Unassembled WGS sequence"/>
</dbReference>
<dbReference type="SUPFAM" id="SSF52317">
    <property type="entry name" value="Class I glutamine amidotransferase-like"/>
    <property type="match status" value="1"/>
</dbReference>
<dbReference type="Pfam" id="PF01965">
    <property type="entry name" value="DJ-1_PfpI"/>
    <property type="match status" value="1"/>
</dbReference>
<sequence length="316" mass="35241">MPDMPGHITQLPYKAESSTYSTPTYSRGGRMGLPNYIHFVFQNADFRRLTGLISVVLTSWNGTIRPTWYKASLKIPSSNLNINKMSDSTPDLKVYRMAICLYPQFTVTDFQGPLELLGTFSTTNRKLLGGLFKNLPNLSINPEFVSDTLDPVAPLVGPSVCPTMTYEDAMKVDFDIIFVPGGFNPPKTAPPSSLEFIKRKGPEAKYLLLVCTGSWLVAYTGLLTGKRATTNKAVYKTVVEDTKRFNVNWVPKARWVVEDDNHLWSSSGITAGIDLAYAFLKYLVGEKFAQEVRAIAEVNTTEDPDDDKFAEYYGLV</sequence>
<dbReference type="CDD" id="cd03139">
    <property type="entry name" value="GATase1_PfpI_2"/>
    <property type="match status" value="1"/>
</dbReference>
<evidence type="ECO:0000313" key="2">
    <source>
        <dbReference type="EMBL" id="KAL0571567.1"/>
    </source>
</evidence>
<dbReference type="EMBL" id="JBAHYK010000748">
    <property type="protein sequence ID" value="KAL0571567.1"/>
    <property type="molecule type" value="Genomic_DNA"/>
</dbReference>
<accession>A0ABR3F8F6</accession>
<evidence type="ECO:0000259" key="1">
    <source>
        <dbReference type="Pfam" id="PF01965"/>
    </source>
</evidence>
<dbReference type="InterPro" id="IPR052158">
    <property type="entry name" value="INH-QAR"/>
</dbReference>
<dbReference type="InterPro" id="IPR002818">
    <property type="entry name" value="DJ-1/PfpI"/>
</dbReference>
<comment type="caution">
    <text evidence="2">The sequence shown here is derived from an EMBL/GenBank/DDBJ whole genome shotgun (WGS) entry which is preliminary data.</text>
</comment>
<organism evidence="2 3">
    <name type="scientific">Marasmius crinis-equi</name>
    <dbReference type="NCBI Taxonomy" id="585013"/>
    <lineage>
        <taxon>Eukaryota</taxon>
        <taxon>Fungi</taxon>
        <taxon>Dikarya</taxon>
        <taxon>Basidiomycota</taxon>
        <taxon>Agaricomycotina</taxon>
        <taxon>Agaricomycetes</taxon>
        <taxon>Agaricomycetidae</taxon>
        <taxon>Agaricales</taxon>
        <taxon>Marasmiineae</taxon>
        <taxon>Marasmiaceae</taxon>
        <taxon>Marasmius</taxon>
    </lineage>
</organism>
<protein>
    <recommendedName>
        <fullName evidence="1">DJ-1/PfpI domain-containing protein</fullName>
    </recommendedName>
</protein>
<proteinExistence type="predicted"/>
<dbReference type="InterPro" id="IPR029062">
    <property type="entry name" value="Class_I_gatase-like"/>
</dbReference>
<evidence type="ECO:0000313" key="3">
    <source>
        <dbReference type="Proteomes" id="UP001465976"/>
    </source>
</evidence>